<dbReference type="HOGENOM" id="CLU_019796_1_2_1"/>
<organism evidence="4 5">
    <name type="scientific">Trichoplax adhaerens</name>
    <name type="common">Trichoplax reptans</name>
    <dbReference type="NCBI Taxonomy" id="10228"/>
    <lineage>
        <taxon>Eukaryota</taxon>
        <taxon>Metazoa</taxon>
        <taxon>Placozoa</taxon>
        <taxon>Uniplacotomia</taxon>
        <taxon>Trichoplacea</taxon>
        <taxon>Trichoplacidae</taxon>
        <taxon>Trichoplax</taxon>
    </lineage>
</organism>
<evidence type="ECO:0000313" key="4">
    <source>
        <dbReference type="EMBL" id="EDV29156.1"/>
    </source>
</evidence>
<dbReference type="FunFam" id="3.40.50.720:FF:000026">
    <property type="entry name" value="Glyoxylate/hydroxypyruvate reductase B"/>
    <property type="match status" value="1"/>
</dbReference>
<evidence type="ECO:0000256" key="2">
    <source>
        <dbReference type="ARBA" id="ARBA00073306"/>
    </source>
</evidence>
<dbReference type="OMA" id="HRIPYRY"/>
<dbReference type="AlphaFoldDB" id="B3RK84"/>
<dbReference type="InterPro" id="IPR036291">
    <property type="entry name" value="NAD(P)-bd_dom_sf"/>
</dbReference>
<evidence type="ECO:0000259" key="3">
    <source>
        <dbReference type="Pfam" id="PF02826"/>
    </source>
</evidence>
<dbReference type="GO" id="GO:0008465">
    <property type="term" value="F:hydroxypyruvate reductase (NADH) activity"/>
    <property type="evidence" value="ECO:0000318"/>
    <property type="project" value="GO_Central"/>
</dbReference>
<keyword evidence="1" id="KW-0560">Oxidoreductase</keyword>
<dbReference type="Gene3D" id="3.40.50.720">
    <property type="entry name" value="NAD(P)-binding Rossmann-like Domain"/>
    <property type="match status" value="2"/>
</dbReference>
<dbReference type="GO" id="GO:0030267">
    <property type="term" value="F:glyoxylate reductase (NADPH) activity"/>
    <property type="evidence" value="ECO:0000318"/>
    <property type="project" value="GO_Central"/>
</dbReference>
<feature type="non-terminal residue" evidence="4">
    <location>
        <position position="1"/>
    </location>
</feature>
<dbReference type="Proteomes" id="UP000009022">
    <property type="component" value="Unassembled WGS sequence"/>
</dbReference>
<name>B3RK84_TRIAD</name>
<evidence type="ECO:0000313" key="5">
    <source>
        <dbReference type="Proteomes" id="UP000009022"/>
    </source>
</evidence>
<dbReference type="GeneID" id="6749573"/>
<dbReference type="InterPro" id="IPR006140">
    <property type="entry name" value="D-isomer_DH_NAD-bd"/>
</dbReference>
<dbReference type="GO" id="GO:0005829">
    <property type="term" value="C:cytosol"/>
    <property type="evidence" value="ECO:0000318"/>
    <property type="project" value="GO_Central"/>
</dbReference>
<dbReference type="RefSeq" id="XP_002108358.1">
    <property type="nucleotide sequence ID" value="XM_002108322.1"/>
</dbReference>
<accession>B3RK84</accession>
<dbReference type="InterPro" id="IPR050223">
    <property type="entry name" value="D-isomer_2-hydroxyacid_DH"/>
</dbReference>
<dbReference type="PANTHER" id="PTHR10996:SF277">
    <property type="entry name" value="GLYOXYLATE REDUCTASE_HYDROXYPYRUVATE REDUCTASE"/>
    <property type="match status" value="1"/>
</dbReference>
<sequence>SGVWGPFNMMWLCGTQLNGRTVGIVGLGKIGLAVVERLIPFGVGRIIYSGHSEKSEAAKFNGTFVDFTSLLQQSDIVIICCALTPQTKSLFDQAAFSQMKKNAIMINISRGPVVNQDDLYAALTTGQIQAAGLDVTTPEPIPTDHPLMGLKNCVIFPHIGSATTDTRTEMIMRTFYNLEAGLTGERLPFSVY</sequence>
<dbReference type="InParanoid" id="B3RK84"/>
<dbReference type="STRING" id="10228.B3RK84"/>
<dbReference type="EMBL" id="DS985241">
    <property type="protein sequence ID" value="EDV29156.1"/>
    <property type="molecule type" value="Genomic_DNA"/>
</dbReference>
<protein>
    <recommendedName>
        <fullName evidence="2">Glyoxylate reductase/hydroxypyruvate reductase</fullName>
    </recommendedName>
</protein>
<gene>
    <name evidence="4" type="ORF">TRIADDRAFT_19940</name>
</gene>
<feature type="domain" description="D-isomer specific 2-hydroxyacid dehydrogenase NAD-binding" evidence="3">
    <location>
        <begin position="8"/>
        <end position="160"/>
    </location>
</feature>
<dbReference type="PROSITE" id="PS00671">
    <property type="entry name" value="D_2_HYDROXYACID_DH_3"/>
    <property type="match status" value="1"/>
</dbReference>
<dbReference type="KEGG" id="tad:TRIADDRAFT_19940"/>
<dbReference type="GO" id="GO:0051287">
    <property type="term" value="F:NAD binding"/>
    <property type="evidence" value="ECO:0007669"/>
    <property type="project" value="InterPro"/>
</dbReference>
<dbReference type="SUPFAM" id="SSF51735">
    <property type="entry name" value="NAD(P)-binding Rossmann-fold domains"/>
    <property type="match status" value="1"/>
</dbReference>
<dbReference type="PANTHER" id="PTHR10996">
    <property type="entry name" value="2-HYDROXYACID DEHYDROGENASE-RELATED"/>
    <property type="match status" value="1"/>
</dbReference>
<dbReference type="OrthoDB" id="298012at2759"/>
<dbReference type="eggNOG" id="KOG0069">
    <property type="taxonomic scope" value="Eukaryota"/>
</dbReference>
<dbReference type="CTD" id="6749573"/>
<dbReference type="Pfam" id="PF02826">
    <property type="entry name" value="2-Hacid_dh_C"/>
    <property type="match status" value="1"/>
</dbReference>
<proteinExistence type="predicted"/>
<dbReference type="InterPro" id="IPR029753">
    <property type="entry name" value="D-isomer_DH_CS"/>
</dbReference>
<reference evidence="4 5" key="1">
    <citation type="journal article" date="2008" name="Nature">
        <title>The Trichoplax genome and the nature of placozoans.</title>
        <authorList>
            <person name="Srivastava M."/>
            <person name="Begovic E."/>
            <person name="Chapman J."/>
            <person name="Putnam N.H."/>
            <person name="Hellsten U."/>
            <person name="Kawashima T."/>
            <person name="Kuo A."/>
            <person name="Mitros T."/>
            <person name="Salamov A."/>
            <person name="Carpenter M.L."/>
            <person name="Signorovitch A.Y."/>
            <person name="Moreno M.A."/>
            <person name="Kamm K."/>
            <person name="Grimwood J."/>
            <person name="Schmutz J."/>
            <person name="Shapiro H."/>
            <person name="Grigoriev I.V."/>
            <person name="Buss L.W."/>
            <person name="Schierwater B."/>
            <person name="Dellaporta S.L."/>
            <person name="Rokhsar D.S."/>
        </authorList>
    </citation>
    <scope>NUCLEOTIDE SEQUENCE [LARGE SCALE GENOMIC DNA]</scope>
    <source>
        <strain evidence="4 5">Grell-BS-1999</strain>
    </source>
</reference>
<dbReference type="PhylomeDB" id="B3RK84"/>
<keyword evidence="5" id="KW-1185">Reference proteome</keyword>
<evidence type="ECO:0000256" key="1">
    <source>
        <dbReference type="ARBA" id="ARBA00023002"/>
    </source>
</evidence>